<dbReference type="FunFam" id="1.20.1510.10:FF:000005">
    <property type="entry name" value="Putative Cation diffusion facilitator 1"/>
    <property type="match status" value="1"/>
</dbReference>
<keyword evidence="3 7" id="KW-0812">Transmembrane</keyword>
<dbReference type="InterPro" id="IPR027469">
    <property type="entry name" value="Cation_efflux_TMD_sf"/>
</dbReference>
<keyword evidence="4 7" id="KW-1133">Transmembrane helix</keyword>
<dbReference type="InterPro" id="IPR050291">
    <property type="entry name" value="CDF_Transporter"/>
</dbReference>
<feature type="transmembrane region" description="Helical" evidence="7">
    <location>
        <begin position="353"/>
        <end position="374"/>
    </location>
</feature>
<feature type="compositionally biased region" description="Low complexity" evidence="6">
    <location>
        <begin position="207"/>
        <end position="225"/>
    </location>
</feature>
<gene>
    <name evidence="10" type="ORF">B0I35DRAFT_139716</name>
</gene>
<sequence>MTTTPASPGPNARFIPRPLILNGDDSSLLGTRSGTLATLLRNRSQQHVGSWPPNQHHHNGSRDAPGDEEAALPLLRGAPKPPASEEIERLLMNESRMSQILNGPQARSMSLIGKSNPRYRWERYWKGEEELKTMTKPLRKYYERTNELIEQYLYIDCLLDSAIPHELLNEYSAELDASAFKPQDAPETIDEEPTRTPERSSTISYGTVSSPNTSSATSTTAVGSAQIRRTPKDIFRATEDMPLLQPDNTGAPLSASSATLTGPTPNLPWLEDAEIDSDDPIVSLAIWINMIANIILLAGKLIVVFSVPSMSVLASLVDAVLDFLSTAIVYITTRLISSSQKDQYNYPVGRRRLEPLGVLVFSVIMITSFTQVALESTQRLAGPNHEILELGVPALAIMLGTIIIKGGCWIWCRLVKNSSVRALADDAMTDVIFNAGSIFFPIVGFYARIWWMDALGGLLLSLVVIINWSQTSAHHVRNLTGFSAHPDERNLLLYLTMRFATAIRKIQNLRAYHAGDKLFVEVDIVLSANTPLKDSHDLSEVLTYFLESVPIVDRAFVHVDYATYNAPTHILKSAAA</sequence>
<feature type="transmembrane region" description="Helical" evidence="7">
    <location>
        <begin position="284"/>
        <end position="306"/>
    </location>
</feature>
<comment type="subcellular location">
    <subcellularLocation>
        <location evidence="1">Membrane</location>
        <topology evidence="1">Multi-pass membrane protein</topology>
    </subcellularLocation>
</comment>
<evidence type="ECO:0000313" key="11">
    <source>
        <dbReference type="Proteomes" id="UP000813444"/>
    </source>
</evidence>
<feature type="transmembrane region" description="Helical" evidence="7">
    <location>
        <begin position="312"/>
        <end position="332"/>
    </location>
</feature>
<feature type="domain" description="Cation efflux protein transmembrane" evidence="8">
    <location>
        <begin position="287"/>
        <end position="478"/>
    </location>
</feature>
<evidence type="ECO:0000256" key="1">
    <source>
        <dbReference type="ARBA" id="ARBA00004141"/>
    </source>
</evidence>
<reference evidence="10" key="1">
    <citation type="journal article" date="2021" name="Nat. Commun.">
        <title>Genetic determinants of endophytism in the Arabidopsis root mycobiome.</title>
        <authorList>
            <person name="Mesny F."/>
            <person name="Miyauchi S."/>
            <person name="Thiergart T."/>
            <person name="Pickel B."/>
            <person name="Atanasova L."/>
            <person name="Karlsson M."/>
            <person name="Huettel B."/>
            <person name="Barry K.W."/>
            <person name="Haridas S."/>
            <person name="Chen C."/>
            <person name="Bauer D."/>
            <person name="Andreopoulos W."/>
            <person name="Pangilinan J."/>
            <person name="LaButti K."/>
            <person name="Riley R."/>
            <person name="Lipzen A."/>
            <person name="Clum A."/>
            <person name="Drula E."/>
            <person name="Henrissat B."/>
            <person name="Kohler A."/>
            <person name="Grigoriev I.V."/>
            <person name="Martin F.M."/>
            <person name="Hacquard S."/>
        </authorList>
    </citation>
    <scope>NUCLEOTIDE SEQUENCE</scope>
    <source>
        <strain evidence="10">MPI-CAGE-CH-0235</strain>
    </source>
</reference>
<feature type="region of interest" description="Disordered" evidence="6">
    <location>
        <begin position="44"/>
        <end position="68"/>
    </location>
</feature>
<dbReference type="PANTHER" id="PTHR43840:SF4">
    <property type="entry name" value="CDF DIVALENT METAL CATION TRANSPORTER (EUROFUNG)"/>
    <property type="match status" value="1"/>
</dbReference>
<dbReference type="GO" id="GO:0098771">
    <property type="term" value="P:inorganic ion homeostasis"/>
    <property type="evidence" value="ECO:0007669"/>
    <property type="project" value="UniProtKB-ARBA"/>
</dbReference>
<evidence type="ECO:0000256" key="7">
    <source>
        <dbReference type="SAM" id="Phobius"/>
    </source>
</evidence>
<evidence type="ECO:0000256" key="5">
    <source>
        <dbReference type="ARBA" id="ARBA00023136"/>
    </source>
</evidence>
<evidence type="ECO:0000259" key="8">
    <source>
        <dbReference type="Pfam" id="PF01545"/>
    </source>
</evidence>
<name>A0A8K0T293_9HYPO</name>
<dbReference type="InterPro" id="IPR058533">
    <property type="entry name" value="Cation_efflux_TM"/>
</dbReference>
<feature type="transmembrane region" description="Helical" evidence="7">
    <location>
        <begin position="394"/>
        <end position="415"/>
    </location>
</feature>
<dbReference type="Proteomes" id="UP000813444">
    <property type="component" value="Unassembled WGS sequence"/>
</dbReference>
<dbReference type="FunFam" id="3.30.70.1350:FF:000004">
    <property type="entry name" value="Cation diffusion facilitator 10"/>
    <property type="match status" value="1"/>
</dbReference>
<dbReference type="Pfam" id="PF01545">
    <property type="entry name" value="Cation_efflux"/>
    <property type="match status" value="1"/>
</dbReference>
<feature type="transmembrane region" description="Helical" evidence="7">
    <location>
        <begin position="427"/>
        <end position="443"/>
    </location>
</feature>
<evidence type="ECO:0000256" key="4">
    <source>
        <dbReference type="ARBA" id="ARBA00022989"/>
    </source>
</evidence>
<accession>A0A8K0T293</accession>
<dbReference type="SUPFAM" id="SSF161111">
    <property type="entry name" value="Cation efflux protein transmembrane domain-like"/>
    <property type="match status" value="1"/>
</dbReference>
<protein>
    <submittedName>
        <fullName evidence="10">Cation diffusion facilitator 10</fullName>
    </submittedName>
</protein>
<dbReference type="GO" id="GO:0030003">
    <property type="term" value="P:intracellular monoatomic cation homeostasis"/>
    <property type="evidence" value="ECO:0007669"/>
    <property type="project" value="UniProtKB-ARBA"/>
</dbReference>
<dbReference type="Gene3D" id="3.30.70.1350">
    <property type="entry name" value="Cation efflux protein, cytoplasmic domain"/>
    <property type="match status" value="1"/>
</dbReference>
<keyword evidence="11" id="KW-1185">Reference proteome</keyword>
<evidence type="ECO:0000256" key="2">
    <source>
        <dbReference type="ARBA" id="ARBA00022448"/>
    </source>
</evidence>
<dbReference type="GO" id="GO:0008324">
    <property type="term" value="F:monoatomic cation transmembrane transporter activity"/>
    <property type="evidence" value="ECO:0007669"/>
    <property type="project" value="InterPro"/>
</dbReference>
<proteinExistence type="predicted"/>
<evidence type="ECO:0000259" key="9">
    <source>
        <dbReference type="Pfam" id="PF16916"/>
    </source>
</evidence>
<dbReference type="OrthoDB" id="78296at2759"/>
<keyword evidence="5 7" id="KW-0472">Membrane</keyword>
<dbReference type="InterPro" id="IPR036837">
    <property type="entry name" value="Cation_efflux_CTD_sf"/>
</dbReference>
<dbReference type="Pfam" id="PF16916">
    <property type="entry name" value="ZT_dimer"/>
    <property type="match status" value="1"/>
</dbReference>
<dbReference type="InterPro" id="IPR027470">
    <property type="entry name" value="Cation_efflux_CTD"/>
</dbReference>
<evidence type="ECO:0000313" key="10">
    <source>
        <dbReference type="EMBL" id="KAH7326608.1"/>
    </source>
</evidence>
<organism evidence="10 11">
    <name type="scientific">Stachybotrys elegans</name>
    <dbReference type="NCBI Taxonomy" id="80388"/>
    <lineage>
        <taxon>Eukaryota</taxon>
        <taxon>Fungi</taxon>
        <taxon>Dikarya</taxon>
        <taxon>Ascomycota</taxon>
        <taxon>Pezizomycotina</taxon>
        <taxon>Sordariomycetes</taxon>
        <taxon>Hypocreomycetidae</taxon>
        <taxon>Hypocreales</taxon>
        <taxon>Stachybotryaceae</taxon>
        <taxon>Stachybotrys</taxon>
    </lineage>
</organism>
<dbReference type="EMBL" id="JAGPNK010000002">
    <property type="protein sequence ID" value="KAH7326608.1"/>
    <property type="molecule type" value="Genomic_DNA"/>
</dbReference>
<feature type="domain" description="Cation efflux protein cytoplasmic" evidence="9">
    <location>
        <begin position="503"/>
        <end position="560"/>
    </location>
</feature>
<evidence type="ECO:0000256" key="6">
    <source>
        <dbReference type="SAM" id="MobiDB-lite"/>
    </source>
</evidence>
<evidence type="ECO:0000256" key="3">
    <source>
        <dbReference type="ARBA" id="ARBA00022692"/>
    </source>
</evidence>
<dbReference type="SUPFAM" id="SSF160240">
    <property type="entry name" value="Cation efflux protein cytoplasmic domain-like"/>
    <property type="match status" value="1"/>
</dbReference>
<keyword evidence="2" id="KW-0813">Transport</keyword>
<dbReference type="GO" id="GO:0016020">
    <property type="term" value="C:membrane"/>
    <property type="evidence" value="ECO:0007669"/>
    <property type="project" value="UniProtKB-SubCell"/>
</dbReference>
<feature type="region of interest" description="Disordered" evidence="6">
    <location>
        <begin position="180"/>
        <end position="226"/>
    </location>
</feature>
<dbReference type="AlphaFoldDB" id="A0A8K0T293"/>
<dbReference type="PANTHER" id="PTHR43840">
    <property type="entry name" value="MITOCHONDRIAL METAL TRANSPORTER 1-RELATED"/>
    <property type="match status" value="1"/>
</dbReference>
<comment type="caution">
    <text evidence="10">The sequence shown here is derived from an EMBL/GenBank/DDBJ whole genome shotgun (WGS) entry which is preliminary data.</text>
</comment>
<dbReference type="Gene3D" id="1.20.1510.10">
    <property type="entry name" value="Cation efflux protein transmembrane domain"/>
    <property type="match status" value="1"/>
</dbReference>